<dbReference type="PANTHER" id="PTHR11040:SF205">
    <property type="entry name" value="ZINC TRANSPORTER ZUPT"/>
    <property type="match status" value="1"/>
</dbReference>
<dbReference type="AlphaFoldDB" id="A0A3P3VUM5"/>
<feature type="transmembrane region" description="Helical" evidence="13">
    <location>
        <begin position="180"/>
        <end position="203"/>
    </location>
</feature>
<dbReference type="NCBIfam" id="NF003243">
    <property type="entry name" value="PRK04201.1"/>
    <property type="match status" value="1"/>
</dbReference>
<evidence type="ECO:0000256" key="4">
    <source>
        <dbReference type="ARBA" id="ARBA00022475"/>
    </source>
</evidence>
<comment type="similarity">
    <text evidence="2 13">Belongs to the ZIP transporter (TC 2.A.5) family. ZupT subfamily.</text>
</comment>
<dbReference type="GO" id="GO:0005385">
    <property type="term" value="F:zinc ion transmembrane transporter activity"/>
    <property type="evidence" value="ECO:0007669"/>
    <property type="project" value="UniProtKB-UniRule"/>
</dbReference>
<dbReference type="RefSeq" id="WP_124973364.1">
    <property type="nucleotide sequence ID" value="NZ_RQVS01000013.1"/>
</dbReference>
<feature type="transmembrane region" description="Helical" evidence="13">
    <location>
        <begin position="242"/>
        <end position="261"/>
    </location>
</feature>
<feature type="binding site" description="M2 metal binding site" evidence="13">
    <location>
        <position position="159"/>
    </location>
    <ligand>
        <name>Fe(2+)</name>
        <dbReference type="ChEBI" id="CHEBI:29033"/>
    </ligand>
</feature>
<evidence type="ECO:0000256" key="8">
    <source>
        <dbReference type="ARBA" id="ARBA00022906"/>
    </source>
</evidence>
<dbReference type="Pfam" id="PF02535">
    <property type="entry name" value="Zip"/>
    <property type="match status" value="2"/>
</dbReference>
<keyword evidence="11 13" id="KW-0406">Ion transport</keyword>
<name>A0A3P3VUM5_9MICO</name>
<dbReference type="EMBL" id="RQVS01000013">
    <property type="protein sequence ID" value="RRJ86027.1"/>
    <property type="molecule type" value="Genomic_DNA"/>
</dbReference>
<dbReference type="InterPro" id="IPR023498">
    <property type="entry name" value="Zn_transptr_ZupT"/>
</dbReference>
<keyword evidence="5 13" id="KW-0812">Transmembrane</keyword>
<feature type="transmembrane region" description="Helical" evidence="13">
    <location>
        <begin position="209"/>
        <end position="230"/>
    </location>
</feature>
<keyword evidence="4 13" id="KW-1003">Cell membrane</keyword>
<feature type="binding site" description="M1 metal binding site" evidence="13">
    <location>
        <position position="158"/>
    </location>
    <ligand>
        <name>Zn(2+)</name>
        <dbReference type="ChEBI" id="CHEBI:29105"/>
    </ligand>
</feature>
<comment type="catalytic activity">
    <reaction evidence="13">
        <text>Zn(2+)(in) = Zn(2+)(out)</text>
        <dbReference type="Rhea" id="RHEA:29351"/>
        <dbReference type="ChEBI" id="CHEBI:29105"/>
    </reaction>
</comment>
<comment type="subcellular location">
    <subcellularLocation>
        <location evidence="1 13">Cell membrane</location>
        <topology evidence="1 13">Multi-pass membrane protein</topology>
    </subcellularLocation>
</comment>
<gene>
    <name evidence="13 14" type="primary">zupT</name>
    <name evidence="14" type="ORF">EG850_10865</name>
</gene>
<feature type="binding site" description="M2 metal binding site" evidence="13">
    <location>
        <position position="133"/>
    </location>
    <ligand>
        <name>Fe(2+)</name>
        <dbReference type="ChEBI" id="CHEBI:29033"/>
    </ligand>
</feature>
<evidence type="ECO:0000256" key="10">
    <source>
        <dbReference type="ARBA" id="ARBA00023004"/>
    </source>
</evidence>
<feature type="binding site" description="M1 metal binding site" evidence="13">
    <location>
        <position position="133"/>
    </location>
    <ligand>
        <name>Zn(2+)</name>
        <dbReference type="ChEBI" id="CHEBI:29105"/>
    </ligand>
</feature>
<dbReference type="GO" id="GO:0046872">
    <property type="term" value="F:metal ion binding"/>
    <property type="evidence" value="ECO:0007669"/>
    <property type="project" value="UniProtKB-KW"/>
</dbReference>
<dbReference type="HAMAP" id="MF_00548">
    <property type="entry name" value="ZupT"/>
    <property type="match status" value="1"/>
</dbReference>
<feature type="transmembrane region" description="Helical" evidence="13">
    <location>
        <begin position="35"/>
        <end position="53"/>
    </location>
</feature>
<evidence type="ECO:0000313" key="14">
    <source>
        <dbReference type="EMBL" id="RRJ86027.1"/>
    </source>
</evidence>
<dbReference type="InterPro" id="IPR003689">
    <property type="entry name" value="ZIP"/>
</dbReference>
<feature type="transmembrane region" description="Helical" evidence="13">
    <location>
        <begin position="73"/>
        <end position="94"/>
    </location>
</feature>
<comment type="function">
    <text evidence="13">Mediates zinc uptake. May also transport other divalent cations.</text>
</comment>
<accession>A0A3P3VUM5</accession>
<evidence type="ECO:0000256" key="12">
    <source>
        <dbReference type="ARBA" id="ARBA00023136"/>
    </source>
</evidence>
<protein>
    <recommendedName>
        <fullName evidence="13">Zinc transporter ZupT</fullName>
    </recommendedName>
</protein>
<feature type="binding site" description="M2 metal binding site" evidence="13">
    <location>
        <position position="130"/>
    </location>
    <ligand>
        <name>Fe(2+)</name>
        <dbReference type="ChEBI" id="CHEBI:29033"/>
    </ligand>
</feature>
<feature type="transmembrane region" description="Helical" evidence="13">
    <location>
        <begin position="147"/>
        <end position="168"/>
    </location>
</feature>
<keyword evidence="8 13" id="KW-0864">Zinc transport</keyword>
<evidence type="ECO:0000256" key="13">
    <source>
        <dbReference type="HAMAP-Rule" id="MF_00548"/>
    </source>
</evidence>
<reference evidence="14 15" key="1">
    <citation type="submission" date="2018-11" db="EMBL/GenBank/DDBJ databases">
        <title>YIM 102482-1 draft genome.</title>
        <authorList>
            <person name="Li G."/>
            <person name="Jiang Y."/>
        </authorList>
    </citation>
    <scope>NUCLEOTIDE SEQUENCE [LARGE SCALE GENOMIC DNA]</scope>
    <source>
        <strain evidence="14 15">YIM 102482-1</strain>
    </source>
</reference>
<feature type="binding site" description="M2 metal binding site" evidence="13">
    <location>
        <position position="162"/>
    </location>
    <ligand>
        <name>Fe(2+)</name>
        <dbReference type="ChEBI" id="CHEBI:29033"/>
    </ligand>
</feature>
<evidence type="ECO:0000256" key="2">
    <source>
        <dbReference type="ARBA" id="ARBA00009703"/>
    </source>
</evidence>
<dbReference type="GO" id="GO:0005886">
    <property type="term" value="C:plasma membrane"/>
    <property type="evidence" value="ECO:0007669"/>
    <property type="project" value="UniProtKB-SubCell"/>
</dbReference>
<evidence type="ECO:0000313" key="15">
    <source>
        <dbReference type="Proteomes" id="UP000274391"/>
    </source>
</evidence>
<feature type="binding site" description="M1 metal binding site" evidence="13">
    <location>
        <position position="162"/>
    </location>
    <ligand>
        <name>Zn(2+)</name>
        <dbReference type="ChEBI" id="CHEBI:29105"/>
    </ligand>
</feature>
<organism evidence="14 15">
    <name type="scientific">Gulosibacter macacae</name>
    <dbReference type="NCBI Taxonomy" id="2488791"/>
    <lineage>
        <taxon>Bacteria</taxon>
        <taxon>Bacillati</taxon>
        <taxon>Actinomycetota</taxon>
        <taxon>Actinomycetes</taxon>
        <taxon>Micrococcales</taxon>
        <taxon>Microbacteriaceae</taxon>
        <taxon>Gulosibacter</taxon>
    </lineage>
</organism>
<dbReference type="Proteomes" id="UP000274391">
    <property type="component" value="Unassembled WGS sequence"/>
</dbReference>
<keyword evidence="15" id="KW-1185">Reference proteome</keyword>
<comment type="caution">
    <text evidence="14">The sequence shown here is derived from an EMBL/GenBank/DDBJ whole genome shotgun (WGS) entry which is preliminary data.</text>
</comment>
<keyword evidence="10" id="KW-0408">Iron</keyword>
<evidence type="ECO:0000256" key="5">
    <source>
        <dbReference type="ARBA" id="ARBA00022692"/>
    </source>
</evidence>
<keyword evidence="7 13" id="KW-0862">Zinc</keyword>
<evidence type="ECO:0000256" key="1">
    <source>
        <dbReference type="ARBA" id="ARBA00004651"/>
    </source>
</evidence>
<dbReference type="OrthoDB" id="9787346at2"/>
<keyword evidence="12 13" id="KW-0472">Membrane</keyword>
<evidence type="ECO:0000256" key="9">
    <source>
        <dbReference type="ARBA" id="ARBA00022989"/>
    </source>
</evidence>
<evidence type="ECO:0000256" key="11">
    <source>
        <dbReference type="ARBA" id="ARBA00023065"/>
    </source>
</evidence>
<evidence type="ECO:0000256" key="6">
    <source>
        <dbReference type="ARBA" id="ARBA00022723"/>
    </source>
</evidence>
<keyword evidence="6" id="KW-0479">Metal-binding</keyword>
<feature type="binding site" description="M2 metal binding site" evidence="13">
    <location>
        <position position="191"/>
    </location>
    <ligand>
        <name>Fe(2+)</name>
        <dbReference type="ChEBI" id="CHEBI:29033"/>
    </ligand>
</feature>
<evidence type="ECO:0000256" key="7">
    <source>
        <dbReference type="ARBA" id="ARBA00022833"/>
    </source>
</evidence>
<proteinExistence type="inferred from homology"/>
<evidence type="ECO:0000256" key="3">
    <source>
        <dbReference type="ARBA" id="ARBA00022448"/>
    </source>
</evidence>
<sequence>MDNFWFALLLTLGAGLSTLVGGLIGVLGSHRSTKLMSIGLGFSAGVMIYVSLFEILPKGRDSLVDEFGEVPGNWWMLLAFFGGVGAIALIDWIVPSAVNPHEPGTVDDSSRRHALMRTGMMTALALGIHNFPEGFATFIAALQEPQVAVAVAVAIAIHNVPEGLAVAVPIYHATGSRRRGFWWAAVSGLAEPAGALIGFLLLQPFLSEGLFGFVFAAIAGVMVFISLDELLPTAREYGEHHLAIYGVVAGMAVMAVSLVLFL</sequence>
<feature type="transmembrane region" description="Helical" evidence="13">
    <location>
        <begin position="6"/>
        <end position="28"/>
    </location>
</feature>
<keyword evidence="9 13" id="KW-1133">Transmembrane helix</keyword>
<dbReference type="PANTHER" id="PTHR11040">
    <property type="entry name" value="ZINC/IRON TRANSPORTER"/>
    <property type="match status" value="1"/>
</dbReference>
<keyword evidence="3 13" id="KW-0813">Transport</keyword>